<dbReference type="InterPro" id="IPR036420">
    <property type="entry name" value="BRCT_dom_sf"/>
</dbReference>
<dbReference type="PANTHER" id="PTHR13561">
    <property type="entry name" value="DNA REPLICATION REGULATOR DPB11-RELATED"/>
    <property type="match status" value="1"/>
</dbReference>
<name>A0AAN8EJU0_9EURO</name>
<feature type="region of interest" description="Disordered" evidence="2">
    <location>
        <begin position="516"/>
        <end position="581"/>
    </location>
</feature>
<reference evidence="4 5" key="1">
    <citation type="submission" date="2022-12" db="EMBL/GenBank/DDBJ databases">
        <title>Genomic features and morphological characterization of a novel Knufia sp. strain isolated from spacecraft assembly facility.</title>
        <authorList>
            <person name="Teixeira M."/>
            <person name="Chander A.M."/>
            <person name="Stajich J.E."/>
            <person name="Venkateswaran K."/>
        </authorList>
    </citation>
    <scope>NUCLEOTIDE SEQUENCE [LARGE SCALE GENOMIC DNA]</scope>
    <source>
        <strain evidence="4 5">FJI-L2-BK-P2</strain>
    </source>
</reference>
<dbReference type="SUPFAM" id="SSF52113">
    <property type="entry name" value="BRCT domain"/>
    <property type="match status" value="4"/>
</dbReference>
<dbReference type="PROSITE" id="PS50172">
    <property type="entry name" value="BRCT"/>
    <property type="match status" value="4"/>
</dbReference>
<dbReference type="Proteomes" id="UP001316803">
    <property type="component" value="Unassembled WGS sequence"/>
</dbReference>
<dbReference type="GO" id="GO:0007095">
    <property type="term" value="P:mitotic G2 DNA damage checkpoint signaling"/>
    <property type="evidence" value="ECO:0007669"/>
    <property type="project" value="TreeGrafter"/>
</dbReference>
<dbReference type="EMBL" id="JAKLMC020000006">
    <property type="protein sequence ID" value="KAK5955510.1"/>
    <property type="molecule type" value="Genomic_DNA"/>
</dbReference>
<keyword evidence="5" id="KW-1185">Reference proteome</keyword>
<dbReference type="Gene3D" id="3.40.50.10190">
    <property type="entry name" value="BRCT domain"/>
    <property type="match status" value="4"/>
</dbReference>
<feature type="domain" description="BRCT" evidence="3">
    <location>
        <begin position="439"/>
        <end position="506"/>
    </location>
</feature>
<evidence type="ECO:0000256" key="2">
    <source>
        <dbReference type="SAM" id="MobiDB-lite"/>
    </source>
</evidence>
<keyword evidence="4" id="KW-0808">Transferase</keyword>
<feature type="domain" description="BRCT" evidence="3">
    <location>
        <begin position="9"/>
        <end position="82"/>
    </location>
</feature>
<evidence type="ECO:0000313" key="5">
    <source>
        <dbReference type="Proteomes" id="UP001316803"/>
    </source>
</evidence>
<feature type="compositionally biased region" description="Low complexity" evidence="2">
    <location>
        <begin position="709"/>
        <end position="718"/>
    </location>
</feature>
<feature type="compositionally biased region" description="Basic and acidic residues" evidence="2">
    <location>
        <begin position="888"/>
        <end position="927"/>
    </location>
</feature>
<dbReference type="AlphaFoldDB" id="A0AAN8EJU0"/>
<feature type="compositionally biased region" description="Basic and acidic residues" evidence="2">
    <location>
        <begin position="252"/>
        <end position="267"/>
    </location>
</feature>
<feature type="domain" description="BRCT" evidence="3">
    <location>
        <begin position="104"/>
        <end position="193"/>
    </location>
</feature>
<feature type="region of interest" description="Disordered" evidence="2">
    <location>
        <begin position="707"/>
        <end position="726"/>
    </location>
</feature>
<feature type="compositionally biased region" description="Low complexity" evidence="2">
    <location>
        <begin position="732"/>
        <end position="751"/>
    </location>
</feature>
<feature type="compositionally biased region" description="Polar residues" evidence="2">
    <location>
        <begin position="760"/>
        <end position="770"/>
    </location>
</feature>
<dbReference type="SMART" id="SM00292">
    <property type="entry name" value="BRCT"/>
    <property type="match status" value="4"/>
</dbReference>
<feature type="compositionally biased region" description="Basic and acidic residues" evidence="2">
    <location>
        <begin position="557"/>
        <end position="571"/>
    </location>
</feature>
<evidence type="ECO:0000256" key="1">
    <source>
        <dbReference type="ARBA" id="ARBA00022737"/>
    </source>
</evidence>
<dbReference type="GO" id="GO:0016301">
    <property type="term" value="F:kinase activity"/>
    <property type="evidence" value="ECO:0007669"/>
    <property type="project" value="UniProtKB-KW"/>
</dbReference>
<feature type="compositionally biased region" description="Polar residues" evidence="2">
    <location>
        <begin position="802"/>
        <end position="811"/>
    </location>
</feature>
<dbReference type="GO" id="GO:0006270">
    <property type="term" value="P:DNA replication initiation"/>
    <property type="evidence" value="ECO:0007669"/>
    <property type="project" value="TreeGrafter"/>
</dbReference>
<dbReference type="InterPro" id="IPR059215">
    <property type="entry name" value="BRCT2_TopBP1-like"/>
</dbReference>
<evidence type="ECO:0000313" key="4">
    <source>
        <dbReference type="EMBL" id="KAK5955510.1"/>
    </source>
</evidence>
<sequence length="964" mass="107003">MTDNASKVSAEKPLHGAQLCCTSIPPEIRSQLAQWAQEMGADHTLDLTSDVTHLLVGDTDSEKYRYVAREREDVKVLLPEYIQALRELWMNDQPIDLNGLEAQHKCPTLFGLKICITGFEDLDFRNELAKNIVKNGGEYTGDLTKDVTHLIAFTPEGKKYEYAQMWKLKIVSIKWYKDTLDRGMQLDESKYHPTILPENQGVGAWNRRTPNSAKLGKRQRTDEPAPEPSRKLRRTASARFGSQQNDMWNDIVKQRGHDAHDTAESKLRPSKSMPSIVANIRKGDADNRHTSGSARSQMQQDTVNTDQMTGTGILAGKHFNVKGFDDRKKAVLHTALTGCGGTVHDKFGNLKKESEAHTDSCFLIVPFEVESHRLASFEQACSNVTIVTEFWLEWCMTSNVFVPPEDYALGLPVAPINVPAVSKLVVNATGFHQRQTLHISKVVRKLGAVYQENFTQEMTLLVCNSAKPNRQKIEHAQAWRMPVVSEKWLWQLIKSGRIPPFEPFTLVPFAQEVPSKNAEKAGQNPLNDGRAEPEHTSSRSPNKQQLDHVEEDSFVEAVKERHERKTERQKPISDGFEQDTVGMTSKIAKADARNSPEGTNRDVATTTKPVPLQEISGNLLPKRVSPVKKKLFQTFDGNSSGPVASRPQVEPADAEAIMQQDDEGLNLNIDDDVPPPIIPPPPPEQKSHSALLNEFFEVKAAAEARQRAEAAANNARPASRTSNKKKLLGRALSNLSNSSRTSNDNTNNRAANGKEKQALSRASSINSVNTDGLGMPLSAMSRIPSDLQRKDQAPEQQKRTLRGNTLLSRDSMTLDPNANPAAQPPPTKTIHGMTPLDFHAALTTLSTSQPPRPPSPTQQPQLTYADSSQATALKAHLAEKRRNRAKLGQKEGDPEPELSREESEEKRQREFREAQAHGWERVVRDDEAVVGAGRRTRGRQKALSKMLDGHGGEGFEGGGTGNIF</sequence>
<dbReference type="InterPro" id="IPR001357">
    <property type="entry name" value="BRCT_dom"/>
</dbReference>
<keyword evidence="1" id="KW-0677">Repeat</keyword>
<protein>
    <submittedName>
        <fullName evidence="4">Protein kinase activating protein dpb11</fullName>
    </submittedName>
</protein>
<feature type="region of interest" description="Disordered" evidence="2">
    <location>
        <begin position="195"/>
        <end position="276"/>
    </location>
</feature>
<gene>
    <name evidence="4" type="primary">DPB11</name>
    <name evidence="4" type="ORF">OHC33_003150</name>
</gene>
<accession>A0AAN8EJU0</accession>
<dbReference type="CDD" id="cd17731">
    <property type="entry name" value="BRCT_TopBP1_rpt2_like"/>
    <property type="match status" value="1"/>
</dbReference>
<evidence type="ECO:0000259" key="3">
    <source>
        <dbReference type="PROSITE" id="PS50172"/>
    </source>
</evidence>
<feature type="compositionally biased region" description="Basic and acidic residues" evidence="2">
    <location>
        <begin position="787"/>
        <end position="798"/>
    </location>
</feature>
<dbReference type="GO" id="GO:0033314">
    <property type="term" value="P:mitotic DNA replication checkpoint signaling"/>
    <property type="evidence" value="ECO:0007669"/>
    <property type="project" value="TreeGrafter"/>
</dbReference>
<comment type="caution">
    <text evidence="4">The sequence shown here is derived from an EMBL/GenBank/DDBJ whole genome shotgun (WGS) entry which is preliminary data.</text>
</comment>
<proteinExistence type="predicted"/>
<feature type="domain" description="BRCT" evidence="3">
    <location>
        <begin position="309"/>
        <end position="409"/>
    </location>
</feature>
<feature type="region of interest" description="Disordered" evidence="2">
    <location>
        <begin position="732"/>
        <end position="833"/>
    </location>
</feature>
<organism evidence="4 5">
    <name type="scientific">Knufia fluminis</name>
    <dbReference type="NCBI Taxonomy" id="191047"/>
    <lineage>
        <taxon>Eukaryota</taxon>
        <taxon>Fungi</taxon>
        <taxon>Dikarya</taxon>
        <taxon>Ascomycota</taxon>
        <taxon>Pezizomycotina</taxon>
        <taxon>Eurotiomycetes</taxon>
        <taxon>Chaetothyriomycetidae</taxon>
        <taxon>Chaetothyriales</taxon>
        <taxon>Trichomeriaceae</taxon>
        <taxon>Knufia</taxon>
    </lineage>
</organism>
<feature type="region of interest" description="Disordered" evidence="2">
    <location>
        <begin position="845"/>
        <end position="964"/>
    </location>
</feature>
<dbReference type="Pfam" id="PF12738">
    <property type="entry name" value="PTCB-BRCT"/>
    <property type="match status" value="3"/>
</dbReference>
<feature type="compositionally biased region" description="Gly residues" evidence="2">
    <location>
        <begin position="954"/>
        <end position="964"/>
    </location>
</feature>
<keyword evidence="4" id="KW-0418">Kinase</keyword>
<dbReference type="PANTHER" id="PTHR13561:SF20">
    <property type="entry name" value="DNA TOPOISOMERASE 2-BINDING PROTEIN 1"/>
    <property type="match status" value="1"/>
</dbReference>